<accession>A0A0V1GNU6</accession>
<keyword evidence="2" id="KW-0812">Transmembrane</keyword>
<keyword evidence="4" id="KW-1185">Reference proteome</keyword>
<dbReference type="OrthoDB" id="5940119at2759"/>
<protein>
    <submittedName>
        <fullName evidence="3">Uncharacterized protein</fullName>
    </submittedName>
</protein>
<feature type="region of interest" description="Disordered" evidence="1">
    <location>
        <begin position="120"/>
        <end position="144"/>
    </location>
</feature>
<keyword evidence="2" id="KW-1133">Transmembrane helix</keyword>
<evidence type="ECO:0000256" key="1">
    <source>
        <dbReference type="SAM" id="MobiDB-lite"/>
    </source>
</evidence>
<sequence length="144" mass="16263">MIAIESDCLWSHYERVRSLMQIFMLIFQTALFFHFQFLVFWNVQAADTVVLLMSMLIHCNVWSLLSRHPARSSFYEGLSQQSQRNGCCVAESVILGGYYQVKGRYMSCGSGEHEISGEYTSCGPGKPTSRGSGKYEVRVPAADQ</sequence>
<dbReference type="EMBL" id="JYDP01000820">
    <property type="protein sequence ID" value="KRY99491.1"/>
    <property type="molecule type" value="Genomic_DNA"/>
</dbReference>
<dbReference type="AlphaFoldDB" id="A0A0V1GNU6"/>
<feature type="transmembrane region" description="Helical" evidence="2">
    <location>
        <begin position="22"/>
        <end position="43"/>
    </location>
</feature>
<name>A0A0V1GNU6_9BILA</name>
<proteinExistence type="predicted"/>
<evidence type="ECO:0000256" key="2">
    <source>
        <dbReference type="SAM" id="Phobius"/>
    </source>
</evidence>
<gene>
    <name evidence="3" type="ORF">T11_4358</name>
</gene>
<organism evidence="3 4">
    <name type="scientific">Trichinella zimbabwensis</name>
    <dbReference type="NCBI Taxonomy" id="268475"/>
    <lineage>
        <taxon>Eukaryota</taxon>
        <taxon>Metazoa</taxon>
        <taxon>Ecdysozoa</taxon>
        <taxon>Nematoda</taxon>
        <taxon>Enoplea</taxon>
        <taxon>Dorylaimia</taxon>
        <taxon>Trichinellida</taxon>
        <taxon>Trichinellidae</taxon>
        <taxon>Trichinella</taxon>
    </lineage>
</organism>
<feature type="non-terminal residue" evidence="3">
    <location>
        <position position="144"/>
    </location>
</feature>
<reference evidence="3 4" key="1">
    <citation type="submission" date="2015-01" db="EMBL/GenBank/DDBJ databases">
        <title>Evolution of Trichinella species and genotypes.</title>
        <authorList>
            <person name="Korhonen P.K."/>
            <person name="Edoardo P."/>
            <person name="Giuseppe L.R."/>
            <person name="Gasser R.B."/>
        </authorList>
    </citation>
    <scope>NUCLEOTIDE SEQUENCE [LARGE SCALE GENOMIC DNA]</scope>
    <source>
        <strain evidence="3">ISS1029</strain>
    </source>
</reference>
<feature type="transmembrane region" description="Helical" evidence="2">
    <location>
        <begin position="49"/>
        <end position="65"/>
    </location>
</feature>
<evidence type="ECO:0000313" key="4">
    <source>
        <dbReference type="Proteomes" id="UP000055024"/>
    </source>
</evidence>
<dbReference type="Proteomes" id="UP000055024">
    <property type="component" value="Unassembled WGS sequence"/>
</dbReference>
<keyword evidence="2" id="KW-0472">Membrane</keyword>
<evidence type="ECO:0000313" key="3">
    <source>
        <dbReference type="EMBL" id="KRY99491.1"/>
    </source>
</evidence>
<comment type="caution">
    <text evidence="3">The sequence shown here is derived from an EMBL/GenBank/DDBJ whole genome shotgun (WGS) entry which is preliminary data.</text>
</comment>